<name>A0AAD5ZPE3_9POAL</name>
<dbReference type="GO" id="GO:0008270">
    <property type="term" value="F:zinc ion binding"/>
    <property type="evidence" value="ECO:0007669"/>
    <property type="project" value="UniProtKB-KW"/>
</dbReference>
<evidence type="ECO:0000256" key="6">
    <source>
        <dbReference type="SAM" id="MobiDB-lite"/>
    </source>
</evidence>
<gene>
    <name evidence="8" type="ORF">LUZ61_005349</name>
</gene>
<dbReference type="GO" id="GO:0005634">
    <property type="term" value="C:nucleus"/>
    <property type="evidence" value="ECO:0007669"/>
    <property type="project" value="UniProtKB-SubCell"/>
</dbReference>
<keyword evidence="9" id="KW-1185">Reference proteome</keyword>
<keyword evidence="4" id="KW-0862">Zinc</keyword>
<dbReference type="AlphaFoldDB" id="A0AAD5ZPE3"/>
<dbReference type="Pfam" id="PF05699">
    <property type="entry name" value="Dimer_Tnp_hAT"/>
    <property type="match status" value="1"/>
</dbReference>
<feature type="domain" description="HAT C-terminal dimerisation" evidence="7">
    <location>
        <begin position="262"/>
        <end position="346"/>
    </location>
</feature>
<keyword evidence="2" id="KW-0479">Metal-binding</keyword>
<keyword evidence="3" id="KW-0863">Zinc-finger</keyword>
<keyword evidence="5" id="KW-0539">Nucleus</keyword>
<dbReference type="SUPFAM" id="SSF53098">
    <property type="entry name" value="Ribonuclease H-like"/>
    <property type="match status" value="1"/>
</dbReference>
<protein>
    <recommendedName>
        <fullName evidence="7">HAT C-terminal dimerisation domain-containing protein</fullName>
    </recommendedName>
</protein>
<feature type="region of interest" description="Disordered" evidence="6">
    <location>
        <begin position="1"/>
        <end position="75"/>
    </location>
</feature>
<dbReference type="GO" id="GO:0046983">
    <property type="term" value="F:protein dimerization activity"/>
    <property type="evidence" value="ECO:0007669"/>
    <property type="project" value="InterPro"/>
</dbReference>
<accession>A0AAD5ZPE3</accession>
<evidence type="ECO:0000256" key="5">
    <source>
        <dbReference type="ARBA" id="ARBA00023242"/>
    </source>
</evidence>
<feature type="region of interest" description="Disordered" evidence="6">
    <location>
        <begin position="217"/>
        <end position="238"/>
    </location>
</feature>
<comment type="caution">
    <text evidence="8">The sequence shown here is derived from an EMBL/GenBank/DDBJ whole genome shotgun (WGS) entry which is preliminary data.</text>
</comment>
<evidence type="ECO:0000256" key="3">
    <source>
        <dbReference type="ARBA" id="ARBA00022771"/>
    </source>
</evidence>
<dbReference type="PANTHER" id="PTHR46481">
    <property type="entry name" value="ZINC FINGER BED DOMAIN-CONTAINING PROTEIN 4"/>
    <property type="match status" value="1"/>
</dbReference>
<evidence type="ECO:0000313" key="8">
    <source>
        <dbReference type="EMBL" id="KAJ3701644.1"/>
    </source>
</evidence>
<dbReference type="InterPro" id="IPR052035">
    <property type="entry name" value="ZnF_BED_domain_contain"/>
</dbReference>
<evidence type="ECO:0000259" key="7">
    <source>
        <dbReference type="Pfam" id="PF05699"/>
    </source>
</evidence>
<dbReference type="EMBL" id="JAMRDG010000001">
    <property type="protein sequence ID" value="KAJ3701644.1"/>
    <property type="molecule type" value="Genomic_DNA"/>
</dbReference>
<sequence length="377" mass="41807">MADPEEVTDIVESEPSEPDIAEDIAAENDMGLHPDLTGEQIQRVVDDANAQGPQAAPQGDNAAAEGAPRNTRKRRYKQNMTAEAWKHFKKGEVLDDGSYDAICKYCGEVYEMGNQRGTGAFSLVLDNASSNDACIKELLDGPLVRASNRRPAWDVPTRWNSTYLMLELALELKPAIDRFAKVDKNYKCKLDDVQWEAVGALMHSLFKEYSEAYATDLQSQSSSSRPRRQSKQASNSANVNDVRAGLKDFLRGKKTSEPIKSELEQYLCEPLDETGLDEEFEILTWWKLKVPKYPVLSQLARDILAVPASTVASEATFSTSGRTLSSVRNCLNDESMEALICAQDWLRARIVENGVQVGATLWENEVVSGDTICGTQE</sequence>
<dbReference type="InterPro" id="IPR012337">
    <property type="entry name" value="RNaseH-like_sf"/>
</dbReference>
<evidence type="ECO:0000256" key="1">
    <source>
        <dbReference type="ARBA" id="ARBA00004123"/>
    </source>
</evidence>
<dbReference type="PANTHER" id="PTHR46481:SF10">
    <property type="entry name" value="ZINC FINGER BED DOMAIN-CONTAINING PROTEIN 39"/>
    <property type="match status" value="1"/>
</dbReference>
<reference evidence="8 9" key="1">
    <citation type="journal article" date="2022" name="Cell">
        <title>Repeat-based holocentromeres influence genome architecture and karyotype evolution.</title>
        <authorList>
            <person name="Hofstatter P.G."/>
            <person name="Thangavel G."/>
            <person name="Lux T."/>
            <person name="Neumann P."/>
            <person name="Vondrak T."/>
            <person name="Novak P."/>
            <person name="Zhang M."/>
            <person name="Costa L."/>
            <person name="Castellani M."/>
            <person name="Scott A."/>
            <person name="Toegelov H."/>
            <person name="Fuchs J."/>
            <person name="Mata-Sucre Y."/>
            <person name="Dias Y."/>
            <person name="Vanzela A.L.L."/>
            <person name="Huettel B."/>
            <person name="Almeida C.C.S."/>
            <person name="Simkova H."/>
            <person name="Souza G."/>
            <person name="Pedrosa-Harand A."/>
            <person name="Macas J."/>
            <person name="Mayer K.F.X."/>
            <person name="Houben A."/>
            <person name="Marques A."/>
        </authorList>
    </citation>
    <scope>NUCLEOTIDE SEQUENCE [LARGE SCALE GENOMIC DNA]</scope>
    <source>
        <strain evidence="8">RhyTen1mFocal</strain>
    </source>
</reference>
<organism evidence="8 9">
    <name type="scientific">Rhynchospora tenuis</name>
    <dbReference type="NCBI Taxonomy" id="198213"/>
    <lineage>
        <taxon>Eukaryota</taxon>
        <taxon>Viridiplantae</taxon>
        <taxon>Streptophyta</taxon>
        <taxon>Embryophyta</taxon>
        <taxon>Tracheophyta</taxon>
        <taxon>Spermatophyta</taxon>
        <taxon>Magnoliopsida</taxon>
        <taxon>Liliopsida</taxon>
        <taxon>Poales</taxon>
        <taxon>Cyperaceae</taxon>
        <taxon>Cyperoideae</taxon>
        <taxon>Rhynchosporeae</taxon>
        <taxon>Rhynchospora</taxon>
    </lineage>
</organism>
<comment type="subcellular location">
    <subcellularLocation>
        <location evidence="1">Nucleus</location>
    </subcellularLocation>
</comment>
<evidence type="ECO:0000256" key="2">
    <source>
        <dbReference type="ARBA" id="ARBA00022723"/>
    </source>
</evidence>
<evidence type="ECO:0000256" key="4">
    <source>
        <dbReference type="ARBA" id="ARBA00022833"/>
    </source>
</evidence>
<dbReference type="Proteomes" id="UP001210211">
    <property type="component" value="Unassembled WGS sequence"/>
</dbReference>
<dbReference type="InterPro" id="IPR008906">
    <property type="entry name" value="HATC_C_dom"/>
</dbReference>
<feature type="compositionally biased region" description="Low complexity" evidence="6">
    <location>
        <begin position="47"/>
        <end position="67"/>
    </location>
</feature>
<evidence type="ECO:0000313" key="9">
    <source>
        <dbReference type="Proteomes" id="UP001210211"/>
    </source>
</evidence>
<proteinExistence type="predicted"/>
<feature type="compositionally biased region" description="Acidic residues" evidence="6">
    <location>
        <begin position="1"/>
        <end position="26"/>
    </location>
</feature>